<protein>
    <recommendedName>
        <fullName evidence="6">Ubiquitin-like protease family profile domain-containing protein</fullName>
    </recommendedName>
</protein>
<feature type="compositionally biased region" description="Basic and acidic residues" evidence="5">
    <location>
        <begin position="122"/>
        <end position="137"/>
    </location>
</feature>
<evidence type="ECO:0000256" key="1">
    <source>
        <dbReference type="ARBA" id="ARBA00005234"/>
    </source>
</evidence>
<evidence type="ECO:0000256" key="2">
    <source>
        <dbReference type="ARBA" id="ARBA00022670"/>
    </source>
</evidence>
<dbReference type="PANTHER" id="PTHR46915">
    <property type="entry name" value="UBIQUITIN-LIKE PROTEASE 4-RELATED"/>
    <property type="match status" value="1"/>
</dbReference>
<dbReference type="Gene3D" id="3.30.310.130">
    <property type="entry name" value="Ubiquitin-related"/>
    <property type="match status" value="1"/>
</dbReference>
<dbReference type="GO" id="GO:0016926">
    <property type="term" value="P:protein desumoylation"/>
    <property type="evidence" value="ECO:0007669"/>
    <property type="project" value="UniProtKB-ARBA"/>
</dbReference>
<evidence type="ECO:0000256" key="4">
    <source>
        <dbReference type="ARBA" id="ARBA00022807"/>
    </source>
</evidence>
<dbReference type="EMBL" id="NMUH01007152">
    <property type="protein sequence ID" value="MQM16756.1"/>
    <property type="molecule type" value="Genomic_DNA"/>
</dbReference>
<dbReference type="InterPro" id="IPR038765">
    <property type="entry name" value="Papain-like_cys_pep_sf"/>
</dbReference>
<dbReference type="GO" id="GO:0006508">
    <property type="term" value="P:proteolysis"/>
    <property type="evidence" value="ECO:0007669"/>
    <property type="project" value="UniProtKB-KW"/>
</dbReference>
<feature type="region of interest" description="Disordered" evidence="5">
    <location>
        <begin position="121"/>
        <end position="141"/>
    </location>
</feature>
<keyword evidence="4" id="KW-0788">Thiol protease</keyword>
<name>A0A843XBQ6_COLES</name>
<dbReference type="AlphaFoldDB" id="A0A843XBQ6"/>
<keyword evidence="8" id="KW-1185">Reference proteome</keyword>
<keyword evidence="3" id="KW-0378">Hydrolase</keyword>
<sequence length="195" mass="21740">MLRTLGDERLVDVTILNCFWYHMYLNGSPKVMDWIKEKGIFSKTYIFVPIVDGGHWNLLILCNLGKSFNNNYSPFMILLDSLIISEPLKAEPTIRRFVKDLFHTQGKMASSRSIGSIPLLLPKERDGRGSDESRERSSGSFSSLAISSAAMVTHASMWPLPSRLPMSTTIPPPLGTWSGPEHATHTGRPHPKSAS</sequence>
<comment type="caution">
    <text evidence="7">The sequence shown here is derived from an EMBL/GenBank/DDBJ whole genome shotgun (WGS) entry which is preliminary data.</text>
</comment>
<evidence type="ECO:0000259" key="6">
    <source>
        <dbReference type="PROSITE" id="PS50600"/>
    </source>
</evidence>
<dbReference type="Pfam" id="PF02902">
    <property type="entry name" value="Peptidase_C48"/>
    <property type="match status" value="1"/>
</dbReference>
<dbReference type="OrthoDB" id="732682at2759"/>
<comment type="similarity">
    <text evidence="1">Belongs to the peptidase C48 family.</text>
</comment>
<dbReference type="SUPFAM" id="SSF54001">
    <property type="entry name" value="Cysteine proteinases"/>
    <property type="match status" value="1"/>
</dbReference>
<evidence type="ECO:0000313" key="8">
    <source>
        <dbReference type="Proteomes" id="UP000652761"/>
    </source>
</evidence>
<dbReference type="InterPro" id="IPR003653">
    <property type="entry name" value="Peptidase_C48_C"/>
</dbReference>
<keyword evidence="2" id="KW-0645">Protease</keyword>
<organism evidence="7 8">
    <name type="scientific">Colocasia esculenta</name>
    <name type="common">Wild taro</name>
    <name type="synonym">Arum esculentum</name>
    <dbReference type="NCBI Taxonomy" id="4460"/>
    <lineage>
        <taxon>Eukaryota</taxon>
        <taxon>Viridiplantae</taxon>
        <taxon>Streptophyta</taxon>
        <taxon>Embryophyta</taxon>
        <taxon>Tracheophyta</taxon>
        <taxon>Spermatophyta</taxon>
        <taxon>Magnoliopsida</taxon>
        <taxon>Liliopsida</taxon>
        <taxon>Araceae</taxon>
        <taxon>Aroideae</taxon>
        <taxon>Colocasieae</taxon>
        <taxon>Colocasia</taxon>
    </lineage>
</organism>
<gene>
    <name evidence="7" type="ORF">Taro_049715</name>
</gene>
<feature type="compositionally biased region" description="Basic residues" evidence="5">
    <location>
        <begin position="185"/>
        <end position="195"/>
    </location>
</feature>
<dbReference type="Proteomes" id="UP000652761">
    <property type="component" value="Unassembled WGS sequence"/>
</dbReference>
<reference evidence="7" key="1">
    <citation type="submission" date="2017-07" db="EMBL/GenBank/DDBJ databases">
        <title>Taro Niue Genome Assembly and Annotation.</title>
        <authorList>
            <person name="Atibalentja N."/>
            <person name="Keating K."/>
            <person name="Fields C.J."/>
        </authorList>
    </citation>
    <scope>NUCLEOTIDE SEQUENCE</scope>
    <source>
        <strain evidence="7">Niue_2</strain>
        <tissue evidence="7">Leaf</tissue>
    </source>
</reference>
<dbReference type="PANTHER" id="PTHR46915:SF6">
    <property type="entry name" value="CYSTEINE PROTEINASES SUPERFAMILY PROTEIN"/>
    <property type="match status" value="1"/>
</dbReference>
<evidence type="ECO:0000256" key="5">
    <source>
        <dbReference type="SAM" id="MobiDB-lite"/>
    </source>
</evidence>
<evidence type="ECO:0000313" key="7">
    <source>
        <dbReference type="EMBL" id="MQM16756.1"/>
    </source>
</evidence>
<evidence type="ECO:0000256" key="3">
    <source>
        <dbReference type="ARBA" id="ARBA00022801"/>
    </source>
</evidence>
<proteinExistence type="inferred from homology"/>
<dbReference type="PROSITE" id="PS50600">
    <property type="entry name" value="ULP_PROTEASE"/>
    <property type="match status" value="1"/>
</dbReference>
<feature type="region of interest" description="Disordered" evidence="5">
    <location>
        <begin position="169"/>
        <end position="195"/>
    </location>
</feature>
<dbReference type="GO" id="GO:0008234">
    <property type="term" value="F:cysteine-type peptidase activity"/>
    <property type="evidence" value="ECO:0007669"/>
    <property type="project" value="UniProtKB-KW"/>
</dbReference>
<feature type="domain" description="Ubiquitin-like protease family profile" evidence="6">
    <location>
        <begin position="1"/>
        <end position="195"/>
    </location>
</feature>
<accession>A0A843XBQ6</accession>